<evidence type="ECO:0000256" key="7">
    <source>
        <dbReference type="ARBA" id="ARBA00023244"/>
    </source>
</evidence>
<dbReference type="CDD" id="cd00717">
    <property type="entry name" value="URO-D"/>
    <property type="match status" value="1"/>
</dbReference>
<evidence type="ECO:0000256" key="5">
    <source>
        <dbReference type="ARBA" id="ARBA00022793"/>
    </source>
</evidence>
<comment type="subunit">
    <text evidence="8">Homodimer.</text>
</comment>
<evidence type="ECO:0000256" key="2">
    <source>
        <dbReference type="ARBA" id="ARBA00009935"/>
    </source>
</evidence>
<name>A0A917VYQ0_9BACL</name>
<reference evidence="13" key="2">
    <citation type="submission" date="2020-09" db="EMBL/GenBank/DDBJ databases">
        <authorList>
            <person name="Sun Q."/>
            <person name="Ohkuma M."/>
        </authorList>
    </citation>
    <scope>NUCLEOTIDE SEQUENCE</scope>
    <source>
        <strain evidence="13">JCM 15325</strain>
    </source>
</reference>
<dbReference type="GO" id="GO:0005829">
    <property type="term" value="C:cytosol"/>
    <property type="evidence" value="ECO:0007669"/>
    <property type="project" value="TreeGrafter"/>
</dbReference>
<keyword evidence="7 8" id="KW-0627">Porphyrin biosynthesis</keyword>
<keyword evidence="5 8" id="KW-0210">Decarboxylase</keyword>
<feature type="binding site" evidence="8">
    <location>
        <position position="43"/>
    </location>
    <ligand>
        <name>substrate</name>
    </ligand>
</feature>
<dbReference type="PANTHER" id="PTHR21091:SF169">
    <property type="entry name" value="UROPORPHYRINOGEN DECARBOXYLASE"/>
    <property type="match status" value="1"/>
</dbReference>
<comment type="similarity">
    <text evidence="2 8 10">Belongs to the uroporphyrinogen decarboxylase family.</text>
</comment>
<accession>A0A917VYQ0</accession>
<feature type="domain" description="Uroporphyrinogen decarboxylase (URO-D)" evidence="11">
    <location>
        <begin position="19"/>
        <end position="28"/>
    </location>
</feature>
<feature type="binding site" evidence="8">
    <location>
        <position position="73"/>
    </location>
    <ligand>
        <name>substrate</name>
    </ligand>
</feature>
<evidence type="ECO:0000313" key="14">
    <source>
        <dbReference type="Proteomes" id="UP000654670"/>
    </source>
</evidence>
<dbReference type="Pfam" id="PF01208">
    <property type="entry name" value="URO-D"/>
    <property type="match status" value="1"/>
</dbReference>
<dbReference type="InterPro" id="IPR038071">
    <property type="entry name" value="UROD/MetE-like_sf"/>
</dbReference>
<feature type="site" description="Transition state stabilizer" evidence="8">
    <location>
        <position position="73"/>
    </location>
</feature>
<evidence type="ECO:0000256" key="3">
    <source>
        <dbReference type="ARBA" id="ARBA00012288"/>
    </source>
</evidence>
<sequence>MFNDIFLKACRHEDVPYTPVWYMRQAGRYQEEYRAVREKYSFFDISRNPDVCAKVTRLPVDKLGVDAAILFADIMTPLKARGLGVEIVEGVGPVIEHPVKSGKDLARLGELDPRSDVPYVLDTVNLLHQQLQVPLIGFAGAPFTLASYLVEGGPSKNYHRTKAFMYTQPGDWNVLMDYLSGLTVTYLKAQIEAGAQAVQVFDSWVGALGEEDYRTYIAPTMVKIFTELKNTGAVSIYFGAGAGHLLKEWAKLPADVLSIDWRTSLADARRQGADKALQGNLDPSLLLAPWSVLKERAKKILDESDGKNGFIFNLGHGVFPEVREQTLKALTDFVHDYSQNLKKLVQKNGK</sequence>
<dbReference type="PANTHER" id="PTHR21091">
    <property type="entry name" value="METHYLTETRAHYDROFOLATE:HOMOCYSTEINE METHYLTRANSFERASE RELATED"/>
    <property type="match status" value="1"/>
</dbReference>
<feature type="domain" description="Uroporphyrinogen decarboxylase (URO-D)" evidence="12">
    <location>
        <begin position="136"/>
        <end position="152"/>
    </location>
</feature>
<comment type="subcellular location">
    <subcellularLocation>
        <location evidence="8">Cytoplasm</location>
    </subcellularLocation>
</comment>
<dbReference type="HAMAP" id="MF_00218">
    <property type="entry name" value="URO_D"/>
    <property type="match status" value="1"/>
</dbReference>
<dbReference type="EC" id="4.1.1.37" evidence="3 8"/>
<comment type="catalytic activity">
    <reaction evidence="8 9">
        <text>uroporphyrinogen III + 4 H(+) = coproporphyrinogen III + 4 CO2</text>
        <dbReference type="Rhea" id="RHEA:19865"/>
        <dbReference type="ChEBI" id="CHEBI:15378"/>
        <dbReference type="ChEBI" id="CHEBI:16526"/>
        <dbReference type="ChEBI" id="CHEBI:57308"/>
        <dbReference type="ChEBI" id="CHEBI:57309"/>
        <dbReference type="EC" id="4.1.1.37"/>
    </reaction>
</comment>
<keyword evidence="6 8" id="KW-0456">Lyase</keyword>
<dbReference type="InterPro" id="IPR006361">
    <property type="entry name" value="Uroporphyrinogen_deCO2ase_HemE"/>
</dbReference>
<keyword evidence="4 8" id="KW-0963">Cytoplasm</keyword>
<evidence type="ECO:0000256" key="8">
    <source>
        <dbReference type="HAMAP-Rule" id="MF_00218"/>
    </source>
</evidence>
<dbReference type="Gene3D" id="3.20.20.210">
    <property type="match status" value="1"/>
</dbReference>
<organism evidence="13 14">
    <name type="scientific">Sporolactobacillus putidus</name>
    <dbReference type="NCBI Taxonomy" id="492735"/>
    <lineage>
        <taxon>Bacteria</taxon>
        <taxon>Bacillati</taxon>
        <taxon>Bacillota</taxon>
        <taxon>Bacilli</taxon>
        <taxon>Bacillales</taxon>
        <taxon>Sporolactobacillaceae</taxon>
        <taxon>Sporolactobacillus</taxon>
    </lineage>
</organism>
<dbReference type="EMBL" id="BMOK01000002">
    <property type="protein sequence ID" value="GGL46261.1"/>
    <property type="molecule type" value="Genomic_DNA"/>
</dbReference>
<comment type="caution">
    <text evidence="13">The sequence shown here is derived from an EMBL/GenBank/DDBJ whole genome shotgun (WGS) entry which is preliminary data.</text>
</comment>
<dbReference type="Proteomes" id="UP000654670">
    <property type="component" value="Unassembled WGS sequence"/>
</dbReference>
<evidence type="ECO:0000256" key="9">
    <source>
        <dbReference type="RuleBase" id="RU000554"/>
    </source>
</evidence>
<dbReference type="GO" id="GO:0006782">
    <property type="term" value="P:protoporphyrinogen IX biosynthetic process"/>
    <property type="evidence" value="ECO:0007669"/>
    <property type="project" value="UniProtKB-UniRule"/>
</dbReference>
<evidence type="ECO:0000259" key="12">
    <source>
        <dbReference type="PROSITE" id="PS00907"/>
    </source>
</evidence>
<dbReference type="SUPFAM" id="SSF51726">
    <property type="entry name" value="UROD/MetE-like"/>
    <property type="match status" value="1"/>
</dbReference>
<comment type="pathway">
    <text evidence="1 8 9">Porphyrin-containing compound metabolism; protoporphyrin-IX biosynthesis; coproporphyrinogen-III from 5-aminolevulinate: step 4/4.</text>
</comment>
<dbReference type="GO" id="GO:0004853">
    <property type="term" value="F:uroporphyrinogen decarboxylase activity"/>
    <property type="evidence" value="ECO:0007669"/>
    <property type="project" value="UniProtKB-UniRule"/>
</dbReference>
<reference evidence="13" key="1">
    <citation type="journal article" date="2014" name="Int. J. Syst. Evol. Microbiol.">
        <title>Complete genome sequence of Corynebacterium casei LMG S-19264T (=DSM 44701T), isolated from a smear-ripened cheese.</title>
        <authorList>
            <consortium name="US DOE Joint Genome Institute (JGI-PGF)"/>
            <person name="Walter F."/>
            <person name="Albersmeier A."/>
            <person name="Kalinowski J."/>
            <person name="Ruckert C."/>
        </authorList>
    </citation>
    <scope>NUCLEOTIDE SEQUENCE</scope>
    <source>
        <strain evidence="13">JCM 15325</strain>
    </source>
</reference>
<feature type="binding site" evidence="8">
    <location>
        <position position="148"/>
    </location>
    <ligand>
        <name>substrate</name>
    </ligand>
</feature>
<feature type="binding site" evidence="8">
    <location>
        <begin position="24"/>
        <end position="28"/>
    </location>
    <ligand>
        <name>substrate</name>
    </ligand>
</feature>
<evidence type="ECO:0000256" key="4">
    <source>
        <dbReference type="ARBA" id="ARBA00022490"/>
    </source>
</evidence>
<protein>
    <recommendedName>
        <fullName evidence="3 8">Uroporphyrinogen decarboxylase</fullName>
        <shortName evidence="8">UPD</shortName>
        <shortName evidence="8">URO-D</shortName>
        <ecNumber evidence="3 8">4.1.1.37</ecNumber>
    </recommendedName>
</protein>
<evidence type="ECO:0000313" key="13">
    <source>
        <dbReference type="EMBL" id="GGL46261.1"/>
    </source>
</evidence>
<feature type="binding site" evidence="8">
    <location>
        <position position="316"/>
    </location>
    <ligand>
        <name>substrate</name>
    </ligand>
</feature>
<dbReference type="FunFam" id="3.20.20.210:FF:000005">
    <property type="entry name" value="Uroporphyrinogen decarboxylase"/>
    <property type="match status" value="1"/>
</dbReference>
<feature type="binding site" evidence="8">
    <location>
        <position position="203"/>
    </location>
    <ligand>
        <name>substrate</name>
    </ligand>
</feature>
<evidence type="ECO:0000256" key="6">
    <source>
        <dbReference type="ARBA" id="ARBA00023239"/>
    </source>
</evidence>
<gene>
    <name evidence="8 13" type="primary">hemE</name>
    <name evidence="13" type="ORF">GCM10007968_07930</name>
</gene>
<dbReference type="AlphaFoldDB" id="A0A917VYQ0"/>
<dbReference type="PROSITE" id="PS00906">
    <property type="entry name" value="UROD_1"/>
    <property type="match status" value="1"/>
</dbReference>
<dbReference type="InterPro" id="IPR000257">
    <property type="entry name" value="Uroporphyrinogen_deCOase"/>
</dbReference>
<dbReference type="PROSITE" id="PS00907">
    <property type="entry name" value="UROD_2"/>
    <property type="match status" value="1"/>
</dbReference>
<comment type="function">
    <text evidence="8">Catalyzes the decarboxylation of four acetate groups of uroporphyrinogen-III to yield coproporphyrinogen-III.</text>
</comment>
<evidence type="ECO:0000256" key="10">
    <source>
        <dbReference type="RuleBase" id="RU004169"/>
    </source>
</evidence>
<keyword evidence="14" id="KW-1185">Reference proteome</keyword>
<proteinExistence type="inferred from homology"/>
<evidence type="ECO:0000256" key="1">
    <source>
        <dbReference type="ARBA" id="ARBA00004804"/>
    </source>
</evidence>
<evidence type="ECO:0000259" key="11">
    <source>
        <dbReference type="PROSITE" id="PS00906"/>
    </source>
</evidence>
<dbReference type="NCBIfam" id="TIGR01464">
    <property type="entry name" value="hemE"/>
    <property type="match status" value="1"/>
</dbReference>